<dbReference type="Pfam" id="PF22694">
    <property type="entry name" value="CtpB_N-like"/>
    <property type="match status" value="1"/>
</dbReference>
<evidence type="ECO:0000313" key="8">
    <source>
        <dbReference type="EMBL" id="QDV71302.1"/>
    </source>
</evidence>
<dbReference type="Gene3D" id="2.30.42.10">
    <property type="match status" value="1"/>
</dbReference>
<dbReference type="InterPro" id="IPR041489">
    <property type="entry name" value="PDZ_6"/>
</dbReference>
<dbReference type="PROSITE" id="PS50106">
    <property type="entry name" value="PDZ"/>
    <property type="match status" value="1"/>
</dbReference>
<dbReference type="Pfam" id="PF03572">
    <property type="entry name" value="Peptidase_S41"/>
    <property type="match status" value="1"/>
</dbReference>
<feature type="compositionally biased region" description="Basic and acidic residues" evidence="6">
    <location>
        <begin position="443"/>
        <end position="455"/>
    </location>
</feature>
<evidence type="ECO:0000256" key="1">
    <source>
        <dbReference type="ARBA" id="ARBA00009179"/>
    </source>
</evidence>
<dbReference type="InterPro" id="IPR055210">
    <property type="entry name" value="CtpA/B_N"/>
</dbReference>
<evidence type="ECO:0000256" key="6">
    <source>
        <dbReference type="SAM" id="MobiDB-lite"/>
    </source>
</evidence>
<dbReference type="InterPro" id="IPR005151">
    <property type="entry name" value="Tail-specific_protease"/>
</dbReference>
<sequence>MPVRNTYVIVAVMIVSVACYLKADRMKHAGPVGDAISMIDRYYVDPVDHRALVDGAMQGVVSQLDPYSQFIDPSSYGHFQDALQQRFAGIGIIVEQPDKEDRVRVVTPLFATPAFKAGLRPGDRIMEVDGTTTEGLEIGKVSDLLRGPEGTVVSILVQRGDQTLQVEVQRAWIPLESVLGDYRDSDNNWVFRLREEPRIAYIRVTTFAEQTVDEITAALEQLDNDFDSLIIDLRQNQGGLLSAAVDIADMFLEDEVIVTTRGRGGKLEAEFSATSGVLVDDDKPLVIMIDGDSASASEIVAASLKDHRRATVIGERSFGKGTVQNVLPLESGRSALKLTTARYYRPNGENIHRLEGSTDEEAWGVRPNEGFEVKLSDDQRMAAMKRLQSAAYPIMPETAVVVTKDALPVDVTSPATTETDSTEASKPAAAAETPPSDADSEEAIEKVSADPRALDQDPQLIKAVEFLKQANGRTQKLAA</sequence>
<dbReference type="GO" id="GO:0030288">
    <property type="term" value="C:outer membrane-bounded periplasmic space"/>
    <property type="evidence" value="ECO:0007669"/>
    <property type="project" value="TreeGrafter"/>
</dbReference>
<feature type="region of interest" description="Disordered" evidence="6">
    <location>
        <begin position="412"/>
        <end position="455"/>
    </location>
</feature>
<dbReference type="PANTHER" id="PTHR32060">
    <property type="entry name" value="TAIL-SPECIFIC PROTEASE"/>
    <property type="match status" value="1"/>
</dbReference>
<dbReference type="PANTHER" id="PTHR32060:SF30">
    <property type="entry name" value="CARBOXY-TERMINAL PROCESSING PROTEASE CTPA"/>
    <property type="match status" value="1"/>
</dbReference>
<dbReference type="CDD" id="cd07560">
    <property type="entry name" value="Peptidase_S41_CPP"/>
    <property type="match status" value="1"/>
</dbReference>
<dbReference type="EMBL" id="CP036348">
    <property type="protein sequence ID" value="QDV71302.1"/>
    <property type="molecule type" value="Genomic_DNA"/>
</dbReference>
<feature type="compositionally biased region" description="Polar residues" evidence="6">
    <location>
        <begin position="413"/>
        <end position="424"/>
    </location>
</feature>
<dbReference type="InterPro" id="IPR036034">
    <property type="entry name" value="PDZ_sf"/>
</dbReference>
<keyword evidence="2 5" id="KW-0645">Protease</keyword>
<accession>A0A518K0H6</accession>
<gene>
    <name evidence="8" type="primary">ctpB</name>
    <name evidence="8" type="ORF">Poly24_50370</name>
</gene>
<feature type="domain" description="PDZ" evidence="7">
    <location>
        <begin position="80"/>
        <end position="160"/>
    </location>
</feature>
<dbReference type="NCBIfam" id="TIGR00225">
    <property type="entry name" value="prc"/>
    <property type="match status" value="1"/>
</dbReference>
<dbReference type="RefSeq" id="WP_197452141.1">
    <property type="nucleotide sequence ID" value="NZ_CP036348.1"/>
</dbReference>
<dbReference type="Pfam" id="PF17820">
    <property type="entry name" value="PDZ_6"/>
    <property type="match status" value="1"/>
</dbReference>
<evidence type="ECO:0000313" key="9">
    <source>
        <dbReference type="Proteomes" id="UP000315082"/>
    </source>
</evidence>
<evidence type="ECO:0000259" key="7">
    <source>
        <dbReference type="PROSITE" id="PS50106"/>
    </source>
</evidence>
<dbReference type="Proteomes" id="UP000315082">
    <property type="component" value="Chromosome"/>
</dbReference>
<comment type="similarity">
    <text evidence="1 5">Belongs to the peptidase S41A family.</text>
</comment>
<dbReference type="AlphaFoldDB" id="A0A518K0H6"/>
<dbReference type="Gene3D" id="3.90.226.10">
    <property type="entry name" value="2-enoyl-CoA Hydratase, Chain A, domain 1"/>
    <property type="match status" value="1"/>
</dbReference>
<proteinExistence type="inferred from homology"/>
<dbReference type="InterPro" id="IPR004447">
    <property type="entry name" value="Peptidase_S41A"/>
</dbReference>
<dbReference type="SMART" id="SM00245">
    <property type="entry name" value="TSPc"/>
    <property type="match status" value="1"/>
</dbReference>
<dbReference type="SMART" id="SM00228">
    <property type="entry name" value="PDZ"/>
    <property type="match status" value="1"/>
</dbReference>
<evidence type="ECO:0000256" key="3">
    <source>
        <dbReference type="ARBA" id="ARBA00022801"/>
    </source>
</evidence>
<reference evidence="8 9" key="1">
    <citation type="submission" date="2019-02" db="EMBL/GenBank/DDBJ databases">
        <title>Deep-cultivation of Planctomycetes and their phenomic and genomic characterization uncovers novel biology.</title>
        <authorList>
            <person name="Wiegand S."/>
            <person name="Jogler M."/>
            <person name="Boedeker C."/>
            <person name="Pinto D."/>
            <person name="Vollmers J."/>
            <person name="Rivas-Marin E."/>
            <person name="Kohn T."/>
            <person name="Peeters S.H."/>
            <person name="Heuer A."/>
            <person name="Rast P."/>
            <person name="Oberbeckmann S."/>
            <person name="Bunk B."/>
            <person name="Jeske O."/>
            <person name="Meyerdierks A."/>
            <person name="Storesund J.E."/>
            <person name="Kallscheuer N."/>
            <person name="Luecker S."/>
            <person name="Lage O.M."/>
            <person name="Pohl T."/>
            <person name="Merkel B.J."/>
            <person name="Hornburger P."/>
            <person name="Mueller R.-W."/>
            <person name="Bruemmer F."/>
            <person name="Labrenz M."/>
            <person name="Spormann A.M."/>
            <person name="Op den Camp H."/>
            <person name="Overmann J."/>
            <person name="Amann R."/>
            <person name="Jetten M.S.M."/>
            <person name="Mascher T."/>
            <person name="Medema M.H."/>
            <person name="Devos D.P."/>
            <person name="Kaster A.-K."/>
            <person name="Ovreas L."/>
            <person name="Rohde M."/>
            <person name="Galperin M.Y."/>
            <person name="Jogler C."/>
        </authorList>
    </citation>
    <scope>NUCLEOTIDE SEQUENCE [LARGE SCALE GENOMIC DNA]</scope>
    <source>
        <strain evidence="8 9">Poly24</strain>
    </source>
</reference>
<protein>
    <submittedName>
        <fullName evidence="8">Carboxy-terminal processing protease CtpB</fullName>
        <ecNumber evidence="8">3.4.21.102</ecNumber>
    </submittedName>
</protein>
<dbReference type="GO" id="GO:0007165">
    <property type="term" value="P:signal transduction"/>
    <property type="evidence" value="ECO:0007669"/>
    <property type="project" value="TreeGrafter"/>
</dbReference>
<dbReference type="Gene3D" id="3.30.750.44">
    <property type="match status" value="1"/>
</dbReference>
<dbReference type="InterPro" id="IPR001478">
    <property type="entry name" value="PDZ"/>
</dbReference>
<dbReference type="CDD" id="cd06782">
    <property type="entry name" value="cpPDZ_CPP-like"/>
    <property type="match status" value="1"/>
</dbReference>
<evidence type="ECO:0000256" key="4">
    <source>
        <dbReference type="ARBA" id="ARBA00022825"/>
    </source>
</evidence>
<dbReference type="PROSITE" id="PS51257">
    <property type="entry name" value="PROKAR_LIPOPROTEIN"/>
    <property type="match status" value="1"/>
</dbReference>
<keyword evidence="4 5" id="KW-0720">Serine protease</keyword>
<keyword evidence="9" id="KW-1185">Reference proteome</keyword>
<organism evidence="8 9">
    <name type="scientific">Rosistilla carotiformis</name>
    <dbReference type="NCBI Taxonomy" id="2528017"/>
    <lineage>
        <taxon>Bacteria</taxon>
        <taxon>Pseudomonadati</taxon>
        <taxon>Planctomycetota</taxon>
        <taxon>Planctomycetia</taxon>
        <taxon>Pirellulales</taxon>
        <taxon>Pirellulaceae</taxon>
        <taxon>Rosistilla</taxon>
    </lineage>
</organism>
<dbReference type="GO" id="GO:0006508">
    <property type="term" value="P:proteolysis"/>
    <property type="evidence" value="ECO:0007669"/>
    <property type="project" value="UniProtKB-KW"/>
</dbReference>
<dbReference type="GO" id="GO:0004252">
    <property type="term" value="F:serine-type endopeptidase activity"/>
    <property type="evidence" value="ECO:0007669"/>
    <property type="project" value="UniProtKB-EC"/>
</dbReference>
<evidence type="ECO:0000256" key="2">
    <source>
        <dbReference type="ARBA" id="ARBA00022670"/>
    </source>
</evidence>
<dbReference type="SUPFAM" id="SSF52096">
    <property type="entry name" value="ClpP/crotonase"/>
    <property type="match status" value="1"/>
</dbReference>
<name>A0A518K0H6_9BACT</name>
<dbReference type="InterPro" id="IPR029045">
    <property type="entry name" value="ClpP/crotonase-like_dom_sf"/>
</dbReference>
<dbReference type="KEGG" id="rcf:Poly24_50370"/>
<keyword evidence="3 5" id="KW-0378">Hydrolase</keyword>
<dbReference type="EC" id="3.4.21.102" evidence="8"/>
<evidence type="ECO:0000256" key="5">
    <source>
        <dbReference type="RuleBase" id="RU004404"/>
    </source>
</evidence>
<dbReference type="SUPFAM" id="SSF50156">
    <property type="entry name" value="PDZ domain-like"/>
    <property type="match status" value="1"/>
</dbReference>